<evidence type="ECO:0000256" key="1">
    <source>
        <dbReference type="ARBA" id="ARBA00022729"/>
    </source>
</evidence>
<feature type="signal peptide" evidence="3">
    <location>
        <begin position="1"/>
        <end position="22"/>
    </location>
</feature>
<feature type="compositionally biased region" description="Low complexity" evidence="2">
    <location>
        <begin position="64"/>
        <end position="78"/>
    </location>
</feature>
<reference evidence="5 6" key="1">
    <citation type="submission" date="2017-12" db="EMBL/GenBank/DDBJ databases">
        <title>Sequencing the genomes of 1000 Actinobacteria strains.</title>
        <authorList>
            <person name="Klenk H.-P."/>
        </authorList>
    </citation>
    <scope>NUCLEOTIDE SEQUENCE [LARGE SCALE GENOMIC DNA]</scope>
    <source>
        <strain evidence="5 6">DSM 12806</strain>
    </source>
</reference>
<keyword evidence="1 3" id="KW-0732">Signal</keyword>
<dbReference type="SUPFAM" id="SSF51261">
    <property type="entry name" value="Duplicated hybrid motif"/>
    <property type="match status" value="1"/>
</dbReference>
<dbReference type="AlphaFoldDB" id="A0A2N3YG74"/>
<feature type="chain" id="PRO_5038486877" evidence="3">
    <location>
        <begin position="23"/>
        <end position="218"/>
    </location>
</feature>
<dbReference type="Pfam" id="PF01551">
    <property type="entry name" value="Peptidase_M23"/>
    <property type="match status" value="1"/>
</dbReference>
<dbReference type="RefSeq" id="WP_101394516.1">
    <property type="nucleotide sequence ID" value="NZ_PJNE01000001.1"/>
</dbReference>
<name>A0A2N3YG74_9MICO</name>
<evidence type="ECO:0000259" key="4">
    <source>
        <dbReference type="Pfam" id="PF01551"/>
    </source>
</evidence>
<comment type="caution">
    <text evidence="5">The sequence shown here is derived from an EMBL/GenBank/DDBJ whole genome shotgun (WGS) entry which is preliminary data.</text>
</comment>
<dbReference type="InterPro" id="IPR011055">
    <property type="entry name" value="Dup_hybrid_motif"/>
</dbReference>
<dbReference type="OrthoDB" id="5245088at2"/>
<dbReference type="InterPro" id="IPR016047">
    <property type="entry name" value="M23ase_b-sheet_dom"/>
</dbReference>
<proteinExistence type="predicted"/>
<evidence type="ECO:0000256" key="3">
    <source>
        <dbReference type="SAM" id="SignalP"/>
    </source>
</evidence>
<feature type="domain" description="M23ase beta-sheet core" evidence="4">
    <location>
        <begin position="108"/>
        <end position="202"/>
    </location>
</feature>
<dbReference type="InterPro" id="IPR050570">
    <property type="entry name" value="Cell_wall_metabolism_enzyme"/>
</dbReference>
<organism evidence="5 6">
    <name type="scientific">Phycicoccus duodecadis</name>
    <dbReference type="NCBI Taxonomy" id="173053"/>
    <lineage>
        <taxon>Bacteria</taxon>
        <taxon>Bacillati</taxon>
        <taxon>Actinomycetota</taxon>
        <taxon>Actinomycetes</taxon>
        <taxon>Micrococcales</taxon>
        <taxon>Intrasporangiaceae</taxon>
        <taxon>Phycicoccus</taxon>
    </lineage>
</organism>
<dbReference type="EMBL" id="PJNE01000001">
    <property type="protein sequence ID" value="PKW25857.1"/>
    <property type="molecule type" value="Genomic_DNA"/>
</dbReference>
<sequence>MALLHLLSAAAAAAAGTAVVLAAPAAPGPAPSAPVPAAAAPGAAVAAPGAAVADAGPSRVLADPSRGPARAGPGAAASAGVHRWRWPVPAASPVLRPFRAPPSPWAAGHRGLDLGATAGVLVRAVESGVVTHAGRLAGRGTVTITHGDGLRSTYEPVSPLVAEGQTVSVGDPVGRLEAAAGHCGARACLHLGARQRAGYLDPWPLLAGGRVRLLPRPP</sequence>
<dbReference type="PANTHER" id="PTHR21666:SF289">
    <property type="entry name" value="L-ALA--D-GLU ENDOPEPTIDASE"/>
    <property type="match status" value="1"/>
</dbReference>
<dbReference type="Gene3D" id="2.70.70.10">
    <property type="entry name" value="Glucose Permease (Domain IIA)"/>
    <property type="match status" value="1"/>
</dbReference>
<dbReference type="CDD" id="cd12797">
    <property type="entry name" value="M23_peptidase"/>
    <property type="match status" value="1"/>
</dbReference>
<protein>
    <submittedName>
        <fullName evidence="5">Peptidase M23-like protein</fullName>
    </submittedName>
</protein>
<evidence type="ECO:0000313" key="6">
    <source>
        <dbReference type="Proteomes" id="UP000233781"/>
    </source>
</evidence>
<gene>
    <name evidence="5" type="ORF">ATL31_0659</name>
</gene>
<keyword evidence="6" id="KW-1185">Reference proteome</keyword>
<dbReference type="GO" id="GO:0004222">
    <property type="term" value="F:metalloendopeptidase activity"/>
    <property type="evidence" value="ECO:0007669"/>
    <property type="project" value="TreeGrafter"/>
</dbReference>
<evidence type="ECO:0000256" key="2">
    <source>
        <dbReference type="SAM" id="MobiDB-lite"/>
    </source>
</evidence>
<dbReference type="PANTHER" id="PTHR21666">
    <property type="entry name" value="PEPTIDASE-RELATED"/>
    <property type="match status" value="1"/>
</dbReference>
<feature type="region of interest" description="Disordered" evidence="2">
    <location>
        <begin position="58"/>
        <end position="78"/>
    </location>
</feature>
<accession>A0A2N3YG74</accession>
<dbReference type="Proteomes" id="UP000233781">
    <property type="component" value="Unassembled WGS sequence"/>
</dbReference>
<evidence type="ECO:0000313" key="5">
    <source>
        <dbReference type="EMBL" id="PKW25857.1"/>
    </source>
</evidence>